<protein>
    <submittedName>
        <fullName evidence="2">OLC1v1032140C1</fullName>
    </submittedName>
</protein>
<feature type="transmembrane region" description="Helical" evidence="1">
    <location>
        <begin position="111"/>
        <end position="136"/>
    </location>
</feature>
<evidence type="ECO:0000313" key="3">
    <source>
        <dbReference type="Proteomes" id="UP001161247"/>
    </source>
</evidence>
<keyword evidence="3" id="KW-1185">Reference proteome</keyword>
<dbReference type="EMBL" id="OX459119">
    <property type="protein sequence ID" value="CAI9096071.1"/>
    <property type="molecule type" value="Genomic_DNA"/>
</dbReference>
<dbReference type="PANTHER" id="PTHR38225">
    <property type="entry name" value="PROTEIN, PUTATIVE-RELATED"/>
    <property type="match status" value="1"/>
</dbReference>
<reference evidence="2" key="1">
    <citation type="submission" date="2023-03" db="EMBL/GenBank/DDBJ databases">
        <authorList>
            <person name="Julca I."/>
        </authorList>
    </citation>
    <scope>NUCLEOTIDE SEQUENCE</scope>
</reference>
<organism evidence="2 3">
    <name type="scientific">Oldenlandia corymbosa var. corymbosa</name>
    <dbReference type="NCBI Taxonomy" id="529605"/>
    <lineage>
        <taxon>Eukaryota</taxon>
        <taxon>Viridiplantae</taxon>
        <taxon>Streptophyta</taxon>
        <taxon>Embryophyta</taxon>
        <taxon>Tracheophyta</taxon>
        <taxon>Spermatophyta</taxon>
        <taxon>Magnoliopsida</taxon>
        <taxon>eudicotyledons</taxon>
        <taxon>Gunneridae</taxon>
        <taxon>Pentapetalae</taxon>
        <taxon>asterids</taxon>
        <taxon>lamiids</taxon>
        <taxon>Gentianales</taxon>
        <taxon>Rubiaceae</taxon>
        <taxon>Rubioideae</taxon>
        <taxon>Spermacoceae</taxon>
        <taxon>Hedyotis-Oldenlandia complex</taxon>
        <taxon>Oldenlandia</taxon>
    </lineage>
</organism>
<dbReference type="Proteomes" id="UP001161247">
    <property type="component" value="Chromosome 2"/>
</dbReference>
<keyword evidence="1" id="KW-1133">Transmembrane helix</keyword>
<evidence type="ECO:0000313" key="2">
    <source>
        <dbReference type="EMBL" id="CAI9096071.1"/>
    </source>
</evidence>
<dbReference type="PANTHER" id="PTHR38225:SF3">
    <property type="entry name" value="RX N-TERMINAL DOMAIN-CONTAINING PROTEIN"/>
    <property type="match status" value="1"/>
</dbReference>
<proteinExistence type="predicted"/>
<sequence>MNSNTRTYFNKIFTPSLPFTTPYKMQPKYSQPVIRSQRFRDEGKPANNKNIVDGNMIVLRKRIEHERMKEKLNKTWYGSDGYQEINGWKYKAAGYDETYKKRGLVEEYVELAALVGRSFGLAFLLGTTFVFLYSLLMHIQT</sequence>
<keyword evidence="1" id="KW-0472">Membrane</keyword>
<accession>A0AAV1CKB8</accession>
<gene>
    <name evidence="2" type="ORF">OLC1_LOCUS6907</name>
</gene>
<name>A0AAV1CKB8_OLDCO</name>
<evidence type="ECO:0000256" key="1">
    <source>
        <dbReference type="SAM" id="Phobius"/>
    </source>
</evidence>
<dbReference type="AlphaFoldDB" id="A0AAV1CKB8"/>
<keyword evidence="1" id="KW-0812">Transmembrane</keyword>